<dbReference type="OrthoDB" id="6638661at2"/>
<feature type="compositionally biased region" description="Gly residues" evidence="1">
    <location>
        <begin position="1"/>
        <end position="10"/>
    </location>
</feature>
<accession>A0A0D4ZZJ5</accession>
<proteinExistence type="predicted"/>
<dbReference type="AlphaFoldDB" id="A0A0D4ZZJ5"/>
<reference evidence="2" key="2">
    <citation type="journal article" date="2015" name="Mol. Genet. Genomics">
        <title>Inheritance of Pantoea type III secretion systems through both vertical and horizontal transfer.</title>
        <authorList>
            <person name="Kirzinger M.W."/>
            <person name="Butz C.J."/>
            <person name="Stavrinides J."/>
        </authorList>
    </citation>
    <scope>NUCLEOTIDE SEQUENCE</scope>
    <source>
        <strain evidence="2">DC432</strain>
    </source>
</reference>
<feature type="compositionally biased region" description="Low complexity" evidence="1">
    <location>
        <begin position="171"/>
        <end position="191"/>
    </location>
</feature>
<sequence>MKIPGFGGGATNANKIDMPPANMPGKTGGSPSGKPDLPDQPGKSSLPFLNNAKTGPLNFASNAFDGLSTLASLTGSGGSQKNGQANGANSPDAPSGGGLLQQIMMLTGLQQLLGGGNKAQQPEQPGTPAPSQGTNHSGNPLEQLMQMLQQLLQQMMGIDKGKGADSGESGGNAPQAPAQGATDNGGQQGGMMQNLLSLLGLSSLLQGLLGGGEGQSSQKNPQS</sequence>
<organism evidence="2">
    <name type="scientific">Enterobacter agglomerans</name>
    <name type="common">Erwinia herbicola</name>
    <name type="synonym">Pantoea agglomerans</name>
    <dbReference type="NCBI Taxonomy" id="549"/>
    <lineage>
        <taxon>Bacteria</taxon>
        <taxon>Pseudomonadati</taxon>
        <taxon>Pseudomonadota</taxon>
        <taxon>Gammaproteobacteria</taxon>
        <taxon>Enterobacterales</taxon>
        <taxon>Erwiniaceae</taxon>
        <taxon>Pantoea</taxon>
        <taxon>Pantoea agglomerans group</taxon>
    </lineage>
</organism>
<dbReference type="RefSeq" id="WP_010669965.1">
    <property type="nucleotide sequence ID" value="NZ_CP034148.1"/>
</dbReference>
<feature type="region of interest" description="Disordered" evidence="1">
    <location>
        <begin position="1"/>
        <end position="56"/>
    </location>
</feature>
<dbReference type="EMBL" id="KM978039">
    <property type="protein sequence ID" value="AJW29682.1"/>
    <property type="molecule type" value="Genomic_DNA"/>
</dbReference>
<protein>
    <submittedName>
        <fullName evidence="2">Type III secretion system protein</fullName>
    </submittedName>
</protein>
<feature type="region of interest" description="Disordered" evidence="1">
    <location>
        <begin position="114"/>
        <end position="191"/>
    </location>
</feature>
<evidence type="ECO:0000256" key="1">
    <source>
        <dbReference type="SAM" id="MobiDB-lite"/>
    </source>
</evidence>
<evidence type="ECO:0000313" key="2">
    <source>
        <dbReference type="EMBL" id="AJW29682.1"/>
    </source>
</evidence>
<reference evidence="2" key="1">
    <citation type="submission" date="2014-10" db="EMBL/GenBank/DDBJ databases">
        <authorList>
            <person name="Robin F."/>
            <person name="Le Brun C."/>
        </authorList>
    </citation>
    <scope>NUCLEOTIDE SEQUENCE</scope>
    <source>
        <strain evidence="2">DC432</strain>
    </source>
</reference>
<feature type="region of interest" description="Disordered" evidence="1">
    <location>
        <begin position="69"/>
        <end position="99"/>
    </location>
</feature>
<name>A0A0D4ZZJ5_ENTAG</name>
<feature type="compositionally biased region" description="Low complexity" evidence="1">
    <location>
        <begin position="143"/>
        <end position="156"/>
    </location>
</feature>
<feature type="compositionally biased region" description="Polar residues" evidence="1">
    <location>
        <begin position="118"/>
        <end position="140"/>
    </location>
</feature>